<comment type="similarity">
    <text evidence="8">Belongs to the snail C2H2-type zinc-finger protein family.</text>
</comment>
<evidence type="ECO:0000256" key="3">
    <source>
        <dbReference type="ARBA" id="ARBA00022737"/>
    </source>
</evidence>
<dbReference type="OrthoDB" id="7554679at2759"/>
<dbReference type="GO" id="GO:0008270">
    <property type="term" value="F:zinc ion binding"/>
    <property type="evidence" value="ECO:0007669"/>
    <property type="project" value="UniProtKB-KW"/>
</dbReference>
<keyword evidence="4 9" id="KW-0863">Zinc-finger</keyword>
<reference evidence="12" key="1">
    <citation type="submission" date="2025-08" db="UniProtKB">
        <authorList>
            <consortium name="RefSeq"/>
        </authorList>
    </citation>
    <scope>IDENTIFICATION</scope>
    <source>
        <tissue evidence="12">Whole body</tissue>
    </source>
</reference>
<evidence type="ECO:0000256" key="8">
    <source>
        <dbReference type="ARBA" id="ARBA00037948"/>
    </source>
</evidence>
<dbReference type="Pfam" id="PF00096">
    <property type="entry name" value="zf-C2H2"/>
    <property type="match status" value="2"/>
</dbReference>
<evidence type="ECO:0000313" key="12">
    <source>
        <dbReference type="RefSeq" id="XP_024868581.1"/>
    </source>
</evidence>
<dbReference type="GeneID" id="112452540"/>
<evidence type="ECO:0000256" key="4">
    <source>
        <dbReference type="ARBA" id="ARBA00022771"/>
    </source>
</evidence>
<dbReference type="Gene3D" id="3.30.160.60">
    <property type="entry name" value="Classic Zinc Finger"/>
    <property type="match status" value="1"/>
</dbReference>
<keyword evidence="5" id="KW-0862">Zinc</keyword>
<proteinExistence type="inferred from homology"/>
<keyword evidence="6" id="KW-0238">DNA-binding</keyword>
<evidence type="ECO:0000256" key="9">
    <source>
        <dbReference type="PROSITE-ProRule" id="PRU00042"/>
    </source>
</evidence>
<keyword evidence="7" id="KW-0539">Nucleus</keyword>
<keyword evidence="3" id="KW-0677">Repeat</keyword>
<accession>A0A6J1PGS9</accession>
<dbReference type="RefSeq" id="XP_024868581.1">
    <property type="nucleotide sequence ID" value="XM_025012813.1"/>
</dbReference>
<name>A0A6J1PGS9_9HYME</name>
<evidence type="ECO:0000256" key="6">
    <source>
        <dbReference type="ARBA" id="ARBA00023125"/>
    </source>
</evidence>
<evidence type="ECO:0000256" key="7">
    <source>
        <dbReference type="ARBA" id="ARBA00023242"/>
    </source>
</evidence>
<dbReference type="PROSITE" id="PS50157">
    <property type="entry name" value="ZINC_FINGER_C2H2_2"/>
    <property type="match status" value="3"/>
</dbReference>
<dbReference type="InterPro" id="IPR013087">
    <property type="entry name" value="Znf_C2H2_type"/>
</dbReference>
<keyword evidence="2" id="KW-0479">Metal-binding</keyword>
<feature type="domain" description="C2H2-type" evidence="10">
    <location>
        <begin position="38"/>
        <end position="65"/>
    </location>
</feature>
<dbReference type="Proteomes" id="UP000504618">
    <property type="component" value="Unplaced"/>
</dbReference>
<dbReference type="GO" id="GO:0005634">
    <property type="term" value="C:nucleus"/>
    <property type="evidence" value="ECO:0007669"/>
    <property type="project" value="UniProtKB-SubCell"/>
</dbReference>
<dbReference type="InterPro" id="IPR050527">
    <property type="entry name" value="Snail/Krueppel_Znf"/>
</dbReference>
<organism evidence="11 12">
    <name type="scientific">Temnothorax curvispinosus</name>
    <dbReference type="NCBI Taxonomy" id="300111"/>
    <lineage>
        <taxon>Eukaryota</taxon>
        <taxon>Metazoa</taxon>
        <taxon>Ecdysozoa</taxon>
        <taxon>Arthropoda</taxon>
        <taxon>Hexapoda</taxon>
        <taxon>Insecta</taxon>
        <taxon>Pterygota</taxon>
        <taxon>Neoptera</taxon>
        <taxon>Endopterygota</taxon>
        <taxon>Hymenoptera</taxon>
        <taxon>Apocrita</taxon>
        <taxon>Aculeata</taxon>
        <taxon>Formicoidea</taxon>
        <taxon>Formicidae</taxon>
        <taxon>Myrmicinae</taxon>
        <taxon>Temnothorax</taxon>
    </lineage>
</organism>
<evidence type="ECO:0000256" key="2">
    <source>
        <dbReference type="ARBA" id="ARBA00022723"/>
    </source>
</evidence>
<dbReference type="SMART" id="SM00355">
    <property type="entry name" value="ZnF_C2H2"/>
    <property type="match status" value="3"/>
</dbReference>
<evidence type="ECO:0000256" key="5">
    <source>
        <dbReference type="ARBA" id="ARBA00022833"/>
    </source>
</evidence>
<dbReference type="GO" id="GO:0000978">
    <property type="term" value="F:RNA polymerase II cis-regulatory region sequence-specific DNA binding"/>
    <property type="evidence" value="ECO:0007669"/>
    <property type="project" value="TreeGrafter"/>
</dbReference>
<keyword evidence="11" id="KW-1185">Reference proteome</keyword>
<protein>
    <submittedName>
        <fullName evidence="12">Gastrula zinc finger protein xFG20-1-like</fullName>
    </submittedName>
</protein>
<dbReference type="PANTHER" id="PTHR24388">
    <property type="entry name" value="ZINC FINGER PROTEIN"/>
    <property type="match status" value="1"/>
</dbReference>
<dbReference type="SUPFAM" id="SSF57667">
    <property type="entry name" value="beta-beta-alpha zinc fingers"/>
    <property type="match status" value="1"/>
</dbReference>
<dbReference type="InterPro" id="IPR036236">
    <property type="entry name" value="Znf_C2H2_sf"/>
</dbReference>
<feature type="domain" description="C2H2-type" evidence="10">
    <location>
        <begin position="67"/>
        <end position="90"/>
    </location>
</feature>
<sequence>MTGKSMSQKSFVCELCGKSYVWKISLTRHIREECAKPFPCHNCKRSYKNKGSLKRHLEVECNKPPKHYCIPCAKGFKQKCNYQRHAETVHGKISSRGNRVAGVALPKSSWKHNPHMYSELGPPCYFEDKAPPVAIANMFESSGPNKKRKLSSQRNYPFIDNLSTDSTPQANTFESSGPNLHGVICEQQLIVMERFATR</sequence>
<comment type="subcellular location">
    <subcellularLocation>
        <location evidence="1">Nucleus</location>
    </subcellularLocation>
</comment>
<evidence type="ECO:0000259" key="10">
    <source>
        <dbReference type="PROSITE" id="PS50157"/>
    </source>
</evidence>
<dbReference type="GO" id="GO:0000981">
    <property type="term" value="F:DNA-binding transcription factor activity, RNA polymerase II-specific"/>
    <property type="evidence" value="ECO:0007669"/>
    <property type="project" value="TreeGrafter"/>
</dbReference>
<evidence type="ECO:0000313" key="11">
    <source>
        <dbReference type="Proteomes" id="UP000504618"/>
    </source>
</evidence>
<dbReference type="PANTHER" id="PTHR24388:SF54">
    <property type="entry name" value="PROTEIN ESCARGOT"/>
    <property type="match status" value="1"/>
</dbReference>
<dbReference type="PROSITE" id="PS00028">
    <property type="entry name" value="ZINC_FINGER_C2H2_1"/>
    <property type="match status" value="1"/>
</dbReference>
<dbReference type="FunFam" id="3.30.160.60:FF:000100">
    <property type="entry name" value="Zinc finger 45-like"/>
    <property type="match status" value="1"/>
</dbReference>
<dbReference type="AlphaFoldDB" id="A0A6J1PGS9"/>
<gene>
    <name evidence="12" type="primary">LOC112452540</name>
</gene>
<evidence type="ECO:0000256" key="1">
    <source>
        <dbReference type="ARBA" id="ARBA00004123"/>
    </source>
</evidence>
<feature type="domain" description="C2H2-type" evidence="10">
    <location>
        <begin position="11"/>
        <end position="39"/>
    </location>
</feature>